<dbReference type="AlphaFoldDB" id="A0A916UKZ6"/>
<dbReference type="Proteomes" id="UP000637002">
    <property type="component" value="Unassembled WGS sequence"/>
</dbReference>
<reference evidence="2" key="2">
    <citation type="submission" date="2020-09" db="EMBL/GenBank/DDBJ databases">
        <authorList>
            <person name="Sun Q."/>
            <person name="Zhou Y."/>
        </authorList>
    </citation>
    <scope>NUCLEOTIDE SEQUENCE</scope>
    <source>
        <strain evidence="2">CGMCC 1.12919</strain>
    </source>
</reference>
<gene>
    <name evidence="2" type="ORF">GCM10010994_37850</name>
</gene>
<accession>A0A916UKZ6</accession>
<feature type="transmembrane region" description="Helical" evidence="1">
    <location>
        <begin position="48"/>
        <end position="69"/>
    </location>
</feature>
<protein>
    <recommendedName>
        <fullName evidence="4">DUF805 domain-containing protein</fullName>
    </recommendedName>
</protein>
<keyword evidence="1" id="KW-0472">Membrane</keyword>
<keyword evidence="1" id="KW-0812">Transmembrane</keyword>
<evidence type="ECO:0000313" key="2">
    <source>
        <dbReference type="EMBL" id="GGC75864.1"/>
    </source>
</evidence>
<keyword evidence="3" id="KW-1185">Reference proteome</keyword>
<organism evidence="2 3">
    <name type="scientific">Chelatococcus reniformis</name>
    <dbReference type="NCBI Taxonomy" id="1494448"/>
    <lineage>
        <taxon>Bacteria</taxon>
        <taxon>Pseudomonadati</taxon>
        <taxon>Pseudomonadota</taxon>
        <taxon>Alphaproteobacteria</taxon>
        <taxon>Hyphomicrobiales</taxon>
        <taxon>Chelatococcaceae</taxon>
        <taxon>Chelatococcus</taxon>
    </lineage>
</organism>
<keyword evidence="1" id="KW-1133">Transmembrane helix</keyword>
<dbReference type="EMBL" id="BMGG01000006">
    <property type="protein sequence ID" value="GGC75864.1"/>
    <property type="molecule type" value="Genomic_DNA"/>
</dbReference>
<dbReference type="InterPro" id="IPR008523">
    <property type="entry name" value="DUF805"/>
</dbReference>
<feature type="transmembrane region" description="Helical" evidence="1">
    <location>
        <begin position="81"/>
        <end position="101"/>
    </location>
</feature>
<dbReference type="Pfam" id="PF05656">
    <property type="entry name" value="DUF805"/>
    <property type="match status" value="1"/>
</dbReference>
<feature type="transmembrane region" description="Helical" evidence="1">
    <location>
        <begin position="21"/>
        <end position="42"/>
    </location>
</feature>
<dbReference type="GO" id="GO:0005886">
    <property type="term" value="C:plasma membrane"/>
    <property type="evidence" value="ECO:0007669"/>
    <property type="project" value="TreeGrafter"/>
</dbReference>
<evidence type="ECO:0008006" key="4">
    <source>
        <dbReference type="Google" id="ProtNLM"/>
    </source>
</evidence>
<evidence type="ECO:0000256" key="1">
    <source>
        <dbReference type="SAM" id="Phobius"/>
    </source>
</evidence>
<reference evidence="2" key="1">
    <citation type="journal article" date="2014" name="Int. J. Syst. Evol. Microbiol.">
        <title>Complete genome sequence of Corynebacterium casei LMG S-19264T (=DSM 44701T), isolated from a smear-ripened cheese.</title>
        <authorList>
            <consortium name="US DOE Joint Genome Institute (JGI-PGF)"/>
            <person name="Walter F."/>
            <person name="Albersmeier A."/>
            <person name="Kalinowski J."/>
            <person name="Ruckert C."/>
        </authorList>
    </citation>
    <scope>NUCLEOTIDE SEQUENCE</scope>
    <source>
        <strain evidence="2">CGMCC 1.12919</strain>
    </source>
</reference>
<dbReference type="PANTHER" id="PTHR34980">
    <property type="entry name" value="INNER MEMBRANE PROTEIN-RELATED-RELATED"/>
    <property type="match status" value="1"/>
</dbReference>
<dbReference type="PANTHER" id="PTHR34980:SF1">
    <property type="entry name" value="INNER MEMBRANE PROTEIN"/>
    <property type="match status" value="1"/>
</dbReference>
<name>A0A916UKZ6_9HYPH</name>
<sequence>MLLARYLLAYKPDFTGRATRSELLGTLGACAIATAVLVPLVVIVKSLLLAMTILTLLLLIAVPLVAVCIRRLHDTGRGWSAFGVVAIPYVGLLVLAVFLALNGEKHDNVFGPNPRPPSG</sequence>
<evidence type="ECO:0000313" key="3">
    <source>
        <dbReference type="Proteomes" id="UP000637002"/>
    </source>
</evidence>
<comment type="caution">
    <text evidence="2">The sequence shown here is derived from an EMBL/GenBank/DDBJ whole genome shotgun (WGS) entry which is preliminary data.</text>
</comment>
<proteinExistence type="predicted"/>